<name>A0A177YL75_9NOCA</name>
<protein>
    <submittedName>
        <fullName evidence="2">Uncharacterized protein</fullName>
    </submittedName>
</protein>
<dbReference type="InterPro" id="IPR027417">
    <property type="entry name" value="P-loop_NTPase"/>
</dbReference>
<evidence type="ECO:0000313" key="3">
    <source>
        <dbReference type="Proteomes" id="UP000077519"/>
    </source>
</evidence>
<proteinExistence type="predicted"/>
<organism evidence="2 3">
    <name type="scientific">Rhodococcoides kyotonense</name>
    <dbReference type="NCBI Taxonomy" id="398843"/>
    <lineage>
        <taxon>Bacteria</taxon>
        <taxon>Bacillati</taxon>
        <taxon>Actinomycetota</taxon>
        <taxon>Actinomycetes</taxon>
        <taxon>Mycobacteriales</taxon>
        <taxon>Nocardiaceae</taxon>
        <taxon>Rhodococcoides</taxon>
    </lineage>
</organism>
<dbReference type="SUPFAM" id="SSF52540">
    <property type="entry name" value="P-loop containing nucleoside triphosphate hydrolases"/>
    <property type="match status" value="1"/>
</dbReference>
<gene>
    <name evidence="2" type="ORF">A3K89_17400</name>
</gene>
<accession>A0A177YL75</accession>
<dbReference type="RefSeq" id="WP_068422487.1">
    <property type="nucleotide sequence ID" value="NZ_LVHI01000005.1"/>
</dbReference>
<sequence>MTEIDTADVSLWDKLESRSQRLLDDIASTRIDGHDDVEWYVRRDIEADLLERVLRSGSEPQILVGEAGHGKSTLLWSLHRALSECARSPLLVSAAWLQRDASGGADFSNTDIVSAIRSRPGAMLLLDTADLLLHDRSARDQVVDLIDELARAGVPIVLTTRPQEARSLPAALGRKVVLGPYAPHTELPAALEALIGEFTADRGGLPERPVEAIQSARARGTLVDEVCTSPLLLRLLFSLSAPEFPHLELDVTELYELFWERRIVTDHRLGKYIYRGDADDLSDTAGFLGIAMLALGTPEPPLDALVRRAAHVAAASDQPIAERELRTHVHTLVRRGVLIATGDRVRFLHQTFFEYAAARGLAARGADDELHRVIERLAATPDDLFLGAVAEQLLIVMGSDPLAQPAVRDSCRTLLESPHPSVVSIGMTTWAHHPDLFDLSVSVLEAMPPDQLHRFLRTVPRVHSHTDSVARHLALMWEAHPRLHTSIVTTAAQLAGRAPTAMAALVRATEMYSELVRTELKFLQSNHEPRTLLELLAPTTPDLARAGFTIAIDGLAADTPERAGSDDTRASERRRQGKHTIARYLQSIAEHWAWLHGSDFLNELRLRTTSMQAASNDSDAVDVRDALASVVAADLKRRLTTDWRALQWIEWVVQVCSALDAAGGDQDPVVGADLIALGMMLRTFRSPADDPTIEATLDRLFALSSPAAPRQLARGCLKYVLTEECPAREAVIGRLSAMIDTHLPAEHQNFTLGEHLWAAVARSVLMDAAIPAPIVYRSLTAAAATYRSNDSLWRAADHLVALAPAALVCGDSAAQAAVDALAQVKPYDDAGIQAANLFLVHARNRAAHHPQVLVPAGLPIAHRINRTGFVKDLLLRGETHHVLITHTPRLEYWIEELVTGGDRQQQQGSALLRLLVGDEILTPSVDTLVDRLERLTDPKAKADLLLAIGVRAQQTDTIDRAIALLSTYVSVVADPVPAIAPHPDTHRSATIAEAARTALLELLTHEPNPPVDTWPTVYGLTFAPRLLGTQQVDVAGFWHLARFIRFEAERGRVDDALEHLHRTCLRVADLSKKLAHNASNRMKGAVSAVLRRAQEYHYDTLAGLVDIAPSQTSTQLIHGLLDNALFAHRAQELGHRLRVRPRVIGTGTFPEILDPVGDTTAPPRRTVTESDRSVPEGQSRSVLGDGGLETPDAAARVGAAFQRFVDRRREFMQATNTAFDRLEQHFPDMNRTVRAERFGVSRTTFEKLIASKYWRPPNEELCRRIDAVGSDIGCDFGLVSSLRSYETAEQDFEDASKPRLI</sequence>
<evidence type="ECO:0000313" key="2">
    <source>
        <dbReference type="EMBL" id="OAK56245.1"/>
    </source>
</evidence>
<comment type="caution">
    <text evidence="2">The sequence shown here is derived from an EMBL/GenBank/DDBJ whole genome shotgun (WGS) entry which is preliminary data.</text>
</comment>
<feature type="region of interest" description="Disordered" evidence="1">
    <location>
        <begin position="1150"/>
        <end position="1189"/>
    </location>
</feature>
<dbReference type="Gene3D" id="3.40.50.300">
    <property type="entry name" value="P-loop containing nucleotide triphosphate hydrolases"/>
    <property type="match status" value="1"/>
</dbReference>
<dbReference type="EMBL" id="LVHI01000005">
    <property type="protein sequence ID" value="OAK56245.1"/>
    <property type="molecule type" value="Genomic_DNA"/>
</dbReference>
<dbReference type="Proteomes" id="UP000077519">
    <property type="component" value="Unassembled WGS sequence"/>
</dbReference>
<keyword evidence="3" id="KW-1185">Reference proteome</keyword>
<evidence type="ECO:0000256" key="1">
    <source>
        <dbReference type="SAM" id="MobiDB-lite"/>
    </source>
</evidence>
<reference evidence="2 3" key="1">
    <citation type="submission" date="2016-03" db="EMBL/GenBank/DDBJ databases">
        <title>Genome sequence of Rhodococcus kyotonensis KB10.</title>
        <authorList>
            <person name="Jeong H."/>
            <person name="Hong C.E."/>
            <person name="Jo S.H."/>
            <person name="Park J.M."/>
        </authorList>
    </citation>
    <scope>NUCLEOTIDE SEQUENCE [LARGE SCALE GENOMIC DNA]</scope>
    <source>
        <strain evidence="2 3">KB10</strain>
    </source>
</reference>